<name>A0ABV4DY63_9CLOT</name>
<evidence type="ECO:0000313" key="1">
    <source>
        <dbReference type="EMBL" id="MEY8763776.1"/>
    </source>
</evidence>
<evidence type="ECO:0000313" key="2">
    <source>
        <dbReference type="Proteomes" id="UP001565220"/>
    </source>
</evidence>
<comment type="caution">
    <text evidence="1">The sequence shown here is derived from an EMBL/GenBank/DDBJ whole genome shotgun (WGS) entry which is preliminary data.</text>
</comment>
<sequence>MGKNLLSIDWDYFIPIKREWRGSYIENKKNIVYMWYRRYFKGIERGENIEKSIKTGKILVGFWKRLKQHFVIKKKTKICVSDSHKISYYIAENDNCDKVVNFDSHSDLGYGGMKSLDFEVNCANWLGKLLKNRTVKKAVVVYSPYTYENKEDFKEINDKFDVSYPKMGDLKGRTPVDYVHICRSGSWTPPWLDYKFYEFISALNRPCEIVNCPERRWNPEKLTLSDKIILRVG</sequence>
<dbReference type="Proteomes" id="UP001565220">
    <property type="component" value="Unassembled WGS sequence"/>
</dbReference>
<accession>A0ABV4DY63</accession>
<protein>
    <submittedName>
        <fullName evidence="1">Arginase</fullName>
    </submittedName>
</protein>
<keyword evidence="2" id="KW-1185">Reference proteome</keyword>
<proteinExistence type="predicted"/>
<organism evidence="1 2">
    <name type="scientific">Clostridium lapidicellarium</name>
    <dbReference type="NCBI Taxonomy" id="3240931"/>
    <lineage>
        <taxon>Bacteria</taxon>
        <taxon>Bacillati</taxon>
        <taxon>Bacillota</taxon>
        <taxon>Clostridia</taxon>
        <taxon>Eubacteriales</taxon>
        <taxon>Clostridiaceae</taxon>
        <taxon>Clostridium</taxon>
    </lineage>
</organism>
<reference evidence="1 2" key="1">
    <citation type="submission" date="2024-08" db="EMBL/GenBank/DDBJ databases">
        <title>Clostridium lapicellarii sp. nov., and Clostridium renhuaiense sp. nov., two species isolated from the mud in a fermentation cellar used for producing sauce-flavour Chinese liquors.</title>
        <authorList>
            <person name="Yang F."/>
            <person name="Wang H."/>
            <person name="Chen L.Q."/>
            <person name="Zhou N."/>
            <person name="Lu J.J."/>
            <person name="Pu X.X."/>
            <person name="Wan B."/>
            <person name="Wang L."/>
            <person name="Liu S.J."/>
        </authorList>
    </citation>
    <scope>NUCLEOTIDE SEQUENCE [LARGE SCALE GENOMIC DNA]</scope>
    <source>
        <strain evidence="1 2">MT-113</strain>
    </source>
</reference>
<dbReference type="RefSeq" id="WP_294182288.1">
    <property type="nucleotide sequence ID" value="NZ_JBGFFE010000011.1"/>
</dbReference>
<gene>
    <name evidence="1" type="ORF">AB8S09_09000</name>
</gene>
<dbReference type="EMBL" id="JBGFFE010000011">
    <property type="protein sequence ID" value="MEY8763776.1"/>
    <property type="molecule type" value="Genomic_DNA"/>
</dbReference>